<gene>
    <name evidence="2" type="ORF">GCW_00420</name>
</gene>
<evidence type="ECO:0000313" key="2">
    <source>
        <dbReference type="EMBL" id="AHB99402.1"/>
    </source>
</evidence>
<dbReference type="SUPFAM" id="SSF50475">
    <property type="entry name" value="FMN-binding split barrel"/>
    <property type="match status" value="2"/>
</dbReference>
<feature type="domain" description="DUF2470" evidence="1">
    <location>
        <begin position="3"/>
        <end position="74"/>
    </location>
</feature>
<protein>
    <recommendedName>
        <fullName evidence="1">DUF2470 domain-containing protein</fullName>
    </recommendedName>
</protein>
<dbReference type="Pfam" id="PF10615">
    <property type="entry name" value="DUF2470"/>
    <property type="match status" value="1"/>
</dbReference>
<dbReference type="AlphaFoldDB" id="A0A0F6CJY0"/>
<reference evidence="2 3" key="1">
    <citation type="journal article" date="2011" name="PLoS ONE">
        <title>Core proteome of the minimal cell: comparative proteomics of three mollicute species.</title>
        <authorList>
            <person name="Fisunov G.Y."/>
            <person name="Alexeev D.G."/>
            <person name="Bazaleev N.A."/>
            <person name="Ladygina V.G."/>
            <person name="Galyamina M.A."/>
            <person name="Kondratov I.G."/>
            <person name="Zhukova N.A."/>
            <person name="Serebryakova M.V."/>
            <person name="Demina I.A."/>
            <person name="Govorun V.M."/>
        </authorList>
    </citation>
    <scope>NUCLEOTIDE SEQUENCE [LARGE SCALE GENOMIC DNA]</scope>
    <source>
        <strain evidence="2 3">S6</strain>
    </source>
</reference>
<dbReference type="RefSeq" id="WP_011883733.1">
    <property type="nucleotide sequence ID" value="NC_023030.2"/>
</dbReference>
<dbReference type="InterPro" id="IPR012349">
    <property type="entry name" value="Split_barrel_FMN-bd"/>
</dbReference>
<dbReference type="Gene3D" id="2.30.110.10">
    <property type="entry name" value="Electron Transport, Fmn-binding Protein, Chain A"/>
    <property type="match status" value="1"/>
</dbReference>
<dbReference type="KEGG" id="mgz:GCW_00420"/>
<proteinExistence type="predicted"/>
<sequence length="249" mass="29256">MNKQDIIEHVNNDHLDTLNIIYRHYVKNQAVQTIKLIDLDLEKMIVLVNDQKIEIPFERKVKELSEIKYVMVEMHERAQYLLNLDSVQEEYNQFFKSNFRSIHLATRNKDNELTCSTTVLYRKNNQLYVYLAKVAQHYQNISFNNQNLGVLLIEDSAVDRSEYLRKTAQYVADFEQVNDQNLVNELLDNLAKNPVETRVANMLKKFAGFVLFEVKLKKGRVNLGFGKAYDVVDHKLVPINMTEEHKMVD</sequence>
<dbReference type="HOGENOM" id="CLU_093808_0_0_14"/>
<evidence type="ECO:0000313" key="3">
    <source>
        <dbReference type="Proteomes" id="UP000018735"/>
    </source>
</evidence>
<dbReference type="eggNOG" id="COG0748">
    <property type="taxonomic scope" value="Bacteria"/>
</dbReference>
<name>A0A0F6CJY0_MYCGL</name>
<evidence type="ECO:0000259" key="1">
    <source>
        <dbReference type="Pfam" id="PF10615"/>
    </source>
</evidence>
<dbReference type="EMBL" id="CP006916">
    <property type="protein sequence ID" value="AHB99402.1"/>
    <property type="molecule type" value="Genomic_DNA"/>
</dbReference>
<accession>A0A0F6CJY0</accession>
<dbReference type="Proteomes" id="UP000018735">
    <property type="component" value="Chromosome"/>
</dbReference>
<organism evidence="2 3">
    <name type="scientific">Mycoplasmoides gallisepticum S6</name>
    <dbReference type="NCBI Taxonomy" id="1006581"/>
    <lineage>
        <taxon>Bacteria</taxon>
        <taxon>Bacillati</taxon>
        <taxon>Mycoplasmatota</taxon>
        <taxon>Mycoplasmoidales</taxon>
        <taxon>Mycoplasmoidaceae</taxon>
        <taxon>Mycoplasmoides</taxon>
    </lineage>
</organism>
<dbReference type="InterPro" id="IPR037119">
    <property type="entry name" value="Haem_oxidase_HugZ-like_sf"/>
</dbReference>
<dbReference type="Gene3D" id="3.20.180.10">
    <property type="entry name" value="PNP-oxidase-like"/>
    <property type="match status" value="1"/>
</dbReference>
<dbReference type="InterPro" id="IPR019595">
    <property type="entry name" value="DUF2470"/>
</dbReference>